<name>A0AAV5SNN4_9BILA</name>
<organism evidence="2 3">
    <name type="scientific">Pristionchus entomophagus</name>
    <dbReference type="NCBI Taxonomy" id="358040"/>
    <lineage>
        <taxon>Eukaryota</taxon>
        <taxon>Metazoa</taxon>
        <taxon>Ecdysozoa</taxon>
        <taxon>Nematoda</taxon>
        <taxon>Chromadorea</taxon>
        <taxon>Rhabditida</taxon>
        <taxon>Rhabditina</taxon>
        <taxon>Diplogasteromorpha</taxon>
        <taxon>Diplogasteroidea</taxon>
        <taxon>Neodiplogasteridae</taxon>
        <taxon>Pristionchus</taxon>
    </lineage>
</organism>
<evidence type="ECO:0000256" key="1">
    <source>
        <dbReference type="SAM" id="Phobius"/>
    </source>
</evidence>
<dbReference type="Proteomes" id="UP001432027">
    <property type="component" value="Unassembled WGS sequence"/>
</dbReference>
<keyword evidence="3" id="KW-1185">Reference proteome</keyword>
<proteinExistence type="predicted"/>
<feature type="non-terminal residue" evidence="2">
    <location>
        <position position="84"/>
    </location>
</feature>
<protein>
    <recommendedName>
        <fullName evidence="4">G protein-coupled receptor</fullName>
    </recommendedName>
</protein>
<keyword evidence="1" id="KW-0812">Transmembrane</keyword>
<feature type="transmembrane region" description="Helical" evidence="1">
    <location>
        <begin position="44"/>
        <end position="63"/>
    </location>
</feature>
<feature type="non-terminal residue" evidence="2">
    <location>
        <position position="1"/>
    </location>
</feature>
<evidence type="ECO:0008006" key="4">
    <source>
        <dbReference type="Google" id="ProtNLM"/>
    </source>
</evidence>
<evidence type="ECO:0000313" key="2">
    <source>
        <dbReference type="EMBL" id="GMS84529.1"/>
    </source>
</evidence>
<reference evidence="2" key="1">
    <citation type="submission" date="2023-10" db="EMBL/GenBank/DDBJ databases">
        <title>Genome assembly of Pristionchus species.</title>
        <authorList>
            <person name="Yoshida K."/>
            <person name="Sommer R.J."/>
        </authorList>
    </citation>
    <scope>NUCLEOTIDE SEQUENCE</scope>
    <source>
        <strain evidence="2">RS0144</strain>
    </source>
</reference>
<sequence length="84" mass="9548">QFRSCPIILPSIINECICYTIIIVLGVISFAVLKQEASSDPTKLSHAFDLVGAYQSLFVPLFLTYKRREIKRESVTNIQSIDRE</sequence>
<accession>A0AAV5SNN4</accession>
<evidence type="ECO:0000313" key="3">
    <source>
        <dbReference type="Proteomes" id="UP001432027"/>
    </source>
</evidence>
<feature type="transmembrane region" description="Helical" evidence="1">
    <location>
        <begin position="12"/>
        <end position="32"/>
    </location>
</feature>
<keyword evidence="1" id="KW-0472">Membrane</keyword>
<dbReference type="AlphaFoldDB" id="A0AAV5SNN4"/>
<comment type="caution">
    <text evidence="2">The sequence shown here is derived from an EMBL/GenBank/DDBJ whole genome shotgun (WGS) entry which is preliminary data.</text>
</comment>
<keyword evidence="1" id="KW-1133">Transmembrane helix</keyword>
<dbReference type="EMBL" id="BTSX01000002">
    <property type="protein sequence ID" value="GMS84529.1"/>
    <property type="molecule type" value="Genomic_DNA"/>
</dbReference>
<gene>
    <name evidence="2" type="ORF">PENTCL1PPCAC_6704</name>
</gene>